<evidence type="ECO:0000313" key="2">
    <source>
        <dbReference type="Proteomes" id="UP000054477"/>
    </source>
</evidence>
<reference evidence="2" key="2">
    <citation type="submission" date="2015-01" db="EMBL/GenBank/DDBJ databases">
        <title>Evolutionary Origins and Diversification of the Mycorrhizal Mutualists.</title>
        <authorList>
            <consortium name="DOE Joint Genome Institute"/>
            <consortium name="Mycorrhizal Genomics Consortium"/>
            <person name="Kohler A."/>
            <person name="Kuo A."/>
            <person name="Nagy L.G."/>
            <person name="Floudas D."/>
            <person name="Copeland A."/>
            <person name="Barry K.W."/>
            <person name="Cichocki N."/>
            <person name="Veneault-Fourrey C."/>
            <person name="LaButti K."/>
            <person name="Lindquist E.A."/>
            <person name="Lipzen A."/>
            <person name="Lundell T."/>
            <person name="Morin E."/>
            <person name="Murat C."/>
            <person name="Riley R."/>
            <person name="Ohm R."/>
            <person name="Sun H."/>
            <person name="Tunlid A."/>
            <person name="Henrissat B."/>
            <person name="Grigoriev I.V."/>
            <person name="Hibbett D.S."/>
            <person name="Martin F."/>
        </authorList>
    </citation>
    <scope>NUCLEOTIDE SEQUENCE [LARGE SCALE GENOMIC DNA]</scope>
    <source>
        <strain evidence="2">LaAM-08-1</strain>
    </source>
</reference>
<gene>
    <name evidence="1" type="ORF">K443DRAFT_147461</name>
</gene>
<proteinExistence type="predicted"/>
<evidence type="ECO:0000313" key="1">
    <source>
        <dbReference type="EMBL" id="KIK10363.1"/>
    </source>
</evidence>
<protein>
    <submittedName>
        <fullName evidence="1">Uncharacterized protein</fullName>
    </submittedName>
</protein>
<dbReference type="AlphaFoldDB" id="A0A0C9YQN9"/>
<dbReference type="HOGENOM" id="CLU_1959906_0_0_1"/>
<sequence length="128" mass="14721">MCGVVADGELHEDAINLRKLVRSRTVEGGEANPRKQRALESHLTILAKSFVLFSHHRKKLHVVSSEKKVVRLDIAFGIQRRTHQLYYLHHLRPRPKTRTFSPFGPSGLKFTLEQTRTSSRFIRIAIPT</sequence>
<dbReference type="Proteomes" id="UP000054477">
    <property type="component" value="Unassembled WGS sequence"/>
</dbReference>
<name>A0A0C9YQN9_9AGAR</name>
<reference evidence="1 2" key="1">
    <citation type="submission" date="2014-04" db="EMBL/GenBank/DDBJ databases">
        <authorList>
            <consortium name="DOE Joint Genome Institute"/>
            <person name="Kuo A."/>
            <person name="Kohler A."/>
            <person name="Nagy L.G."/>
            <person name="Floudas D."/>
            <person name="Copeland A."/>
            <person name="Barry K.W."/>
            <person name="Cichocki N."/>
            <person name="Veneault-Fourrey C."/>
            <person name="LaButti K."/>
            <person name="Lindquist E.A."/>
            <person name="Lipzen A."/>
            <person name="Lundell T."/>
            <person name="Morin E."/>
            <person name="Murat C."/>
            <person name="Sun H."/>
            <person name="Tunlid A."/>
            <person name="Henrissat B."/>
            <person name="Grigoriev I.V."/>
            <person name="Hibbett D.S."/>
            <person name="Martin F."/>
            <person name="Nordberg H.P."/>
            <person name="Cantor M.N."/>
            <person name="Hua S.X."/>
        </authorList>
    </citation>
    <scope>NUCLEOTIDE SEQUENCE [LARGE SCALE GENOMIC DNA]</scope>
    <source>
        <strain evidence="1 2">LaAM-08-1</strain>
    </source>
</reference>
<dbReference type="EMBL" id="KN838536">
    <property type="protein sequence ID" value="KIK10363.1"/>
    <property type="molecule type" value="Genomic_DNA"/>
</dbReference>
<organism evidence="1 2">
    <name type="scientific">Laccaria amethystina LaAM-08-1</name>
    <dbReference type="NCBI Taxonomy" id="1095629"/>
    <lineage>
        <taxon>Eukaryota</taxon>
        <taxon>Fungi</taxon>
        <taxon>Dikarya</taxon>
        <taxon>Basidiomycota</taxon>
        <taxon>Agaricomycotina</taxon>
        <taxon>Agaricomycetes</taxon>
        <taxon>Agaricomycetidae</taxon>
        <taxon>Agaricales</taxon>
        <taxon>Agaricineae</taxon>
        <taxon>Hydnangiaceae</taxon>
        <taxon>Laccaria</taxon>
    </lineage>
</organism>
<keyword evidence="2" id="KW-1185">Reference proteome</keyword>
<accession>A0A0C9YQN9</accession>